<accession>A0A6I1MG58</accession>
<comment type="caution">
    <text evidence="10">The sequence shown here is derived from an EMBL/GenBank/DDBJ whole genome shotgun (WGS) entry which is preliminary data.</text>
</comment>
<feature type="domain" description="Transposase putative helix-turn-helix" evidence="9">
    <location>
        <begin position="1"/>
        <end position="44"/>
    </location>
</feature>
<dbReference type="GO" id="GO:0046872">
    <property type="term" value="F:metal ion binding"/>
    <property type="evidence" value="ECO:0007669"/>
    <property type="project" value="UniProtKB-KW"/>
</dbReference>
<dbReference type="Pfam" id="PF01385">
    <property type="entry name" value="OrfB_IS605"/>
    <property type="match status" value="1"/>
</dbReference>
<proteinExistence type="inferred from homology"/>
<dbReference type="GO" id="GO:0006310">
    <property type="term" value="P:DNA recombination"/>
    <property type="evidence" value="ECO:0007669"/>
    <property type="project" value="UniProtKB-KW"/>
</dbReference>
<keyword evidence="2" id="KW-0815">Transposition</keyword>
<dbReference type="RefSeq" id="WP_327443622.1">
    <property type="nucleotide sequence ID" value="NZ_WHJC01000010.1"/>
</dbReference>
<feature type="domain" description="Cas12f1-like TNB" evidence="8">
    <location>
        <begin position="313"/>
        <end position="378"/>
    </location>
</feature>
<evidence type="ECO:0000256" key="6">
    <source>
        <dbReference type="ARBA" id="ARBA00023172"/>
    </source>
</evidence>
<evidence type="ECO:0000256" key="5">
    <source>
        <dbReference type="ARBA" id="ARBA00023125"/>
    </source>
</evidence>
<evidence type="ECO:0000259" key="7">
    <source>
        <dbReference type="Pfam" id="PF01385"/>
    </source>
</evidence>
<keyword evidence="4" id="KW-0862">Zinc</keyword>
<evidence type="ECO:0000256" key="2">
    <source>
        <dbReference type="ARBA" id="ARBA00022578"/>
    </source>
</evidence>
<evidence type="ECO:0000313" key="10">
    <source>
        <dbReference type="EMBL" id="MPQ42516.1"/>
    </source>
</evidence>
<dbReference type="NCBIfam" id="TIGR01766">
    <property type="entry name" value="IS200/IS605 family accessory protein TnpB-like domain"/>
    <property type="match status" value="1"/>
</dbReference>
<comment type="similarity">
    <text evidence="1">In the C-terminal section; belongs to the transposase 35 family.</text>
</comment>
<dbReference type="AlphaFoldDB" id="A0A6I1MG58"/>
<protein>
    <submittedName>
        <fullName evidence="10">IS200/IS605 family element transposase accessory protein TnpB</fullName>
    </submittedName>
</protein>
<keyword evidence="11" id="KW-1185">Reference proteome</keyword>
<name>A0A6I1MG58_9CLOT</name>
<dbReference type="Pfam" id="PF12323">
    <property type="entry name" value="HTH_OrfB_IS605"/>
    <property type="match status" value="1"/>
</dbReference>
<dbReference type="Proteomes" id="UP000430345">
    <property type="component" value="Unassembled WGS sequence"/>
</dbReference>
<dbReference type="InterPro" id="IPR001959">
    <property type="entry name" value="Transposase"/>
</dbReference>
<dbReference type="InterPro" id="IPR021027">
    <property type="entry name" value="Transposase_put_HTH"/>
</dbReference>
<organism evidence="10 11">
    <name type="scientific">Clostridium tarantellae</name>
    <dbReference type="NCBI Taxonomy" id="39493"/>
    <lineage>
        <taxon>Bacteria</taxon>
        <taxon>Bacillati</taxon>
        <taxon>Bacillota</taxon>
        <taxon>Clostridia</taxon>
        <taxon>Eubacteriales</taxon>
        <taxon>Clostridiaceae</taxon>
        <taxon>Clostridium</taxon>
    </lineage>
</organism>
<evidence type="ECO:0000256" key="1">
    <source>
        <dbReference type="ARBA" id="ARBA00008761"/>
    </source>
</evidence>
<keyword evidence="3" id="KW-0479">Metal-binding</keyword>
<keyword evidence="5" id="KW-0238">DNA-binding</keyword>
<dbReference type="InterPro" id="IPR010095">
    <property type="entry name" value="Cas12f1-like_TNB"/>
</dbReference>
<feature type="domain" description="Probable transposase IS891/IS1136/IS1341" evidence="7">
    <location>
        <begin position="166"/>
        <end position="300"/>
    </location>
</feature>
<evidence type="ECO:0000256" key="3">
    <source>
        <dbReference type="ARBA" id="ARBA00022723"/>
    </source>
</evidence>
<gene>
    <name evidence="10" type="ORF">GBZ86_01870</name>
</gene>
<evidence type="ECO:0000259" key="8">
    <source>
        <dbReference type="Pfam" id="PF07282"/>
    </source>
</evidence>
<dbReference type="GO" id="GO:0032196">
    <property type="term" value="P:transposition"/>
    <property type="evidence" value="ECO:0007669"/>
    <property type="project" value="UniProtKB-KW"/>
</dbReference>
<sequence>MITATKIKLKPTKEQEVLFWKSAGVARWAYNYFLSESERYYRKYSKTIKESDVRKHINNVLKKTSHIWLKEVGSNVMKQGVKDGNLARDRWFKGISDKPKFKSRRKSKPSFYVNYESFKKVKGGFRGEKIGFIRTYEALPKLKKGEKYSNPRISFDGKSWFLSIGYNVEVNPIELTDKSLGIDVGIYSLAVCSDGAFKKNINKSKRVKQLKCILKREKRKLSRKIEDNISHYEKNRKPIYKTPLKDMKNIQKQNKVIRNLYKKLTDIRVNHLHQCTSEIVKTKPSKIVMETLNIKGMMKNKHLSKVISEQCLYEFKRQIQYKCKKYGIEFVEADKWFPSSKKCSCCGTIKKDLKLKDRIYKCSCGFKSDRDLNAAINLANYSIQSA</sequence>
<evidence type="ECO:0000259" key="9">
    <source>
        <dbReference type="Pfam" id="PF12323"/>
    </source>
</evidence>
<dbReference type="NCBIfam" id="NF040570">
    <property type="entry name" value="guided_TnpB"/>
    <property type="match status" value="1"/>
</dbReference>
<reference evidence="10 11" key="1">
    <citation type="submission" date="2019-10" db="EMBL/GenBank/DDBJ databases">
        <title>The Genome Sequence of Clostridium tarantellae Isolated from Fish Brain.</title>
        <authorList>
            <person name="Bano L."/>
            <person name="Kiel M."/>
            <person name="Sales G."/>
            <person name="Doxey A.C."/>
            <person name="Mansfield M.J."/>
            <person name="Schiavone M."/>
            <person name="Rossetto O."/>
            <person name="Pirazzini M."/>
            <person name="Dobrindt U."/>
            <person name="Montecucco C."/>
        </authorList>
    </citation>
    <scope>NUCLEOTIDE SEQUENCE [LARGE SCALE GENOMIC DNA]</scope>
    <source>
        <strain evidence="10 11">DSM 3997</strain>
    </source>
</reference>
<dbReference type="GO" id="GO:0003677">
    <property type="term" value="F:DNA binding"/>
    <property type="evidence" value="ECO:0007669"/>
    <property type="project" value="UniProtKB-KW"/>
</dbReference>
<keyword evidence="6" id="KW-0233">DNA recombination</keyword>
<dbReference type="Pfam" id="PF07282">
    <property type="entry name" value="Cas12f1-like_TNB"/>
    <property type="match status" value="1"/>
</dbReference>
<evidence type="ECO:0000256" key="4">
    <source>
        <dbReference type="ARBA" id="ARBA00022833"/>
    </source>
</evidence>
<dbReference type="EMBL" id="WHJC01000010">
    <property type="protein sequence ID" value="MPQ42516.1"/>
    <property type="molecule type" value="Genomic_DNA"/>
</dbReference>
<evidence type="ECO:0000313" key="11">
    <source>
        <dbReference type="Proteomes" id="UP000430345"/>
    </source>
</evidence>